<dbReference type="AlphaFoldDB" id="A0A0A6UP21"/>
<name>A0A0A6UP21_ACTUT</name>
<gene>
    <name evidence="3" type="ORF">MB27_19550</name>
</gene>
<protein>
    <recommendedName>
        <fullName evidence="5">Lipoprotein</fullName>
    </recommendedName>
</protein>
<dbReference type="EMBL" id="JRTT01000021">
    <property type="protein sequence ID" value="KHD76074.1"/>
    <property type="molecule type" value="Genomic_DNA"/>
</dbReference>
<keyword evidence="2" id="KW-0732">Signal</keyword>
<dbReference type="OrthoDB" id="3298312at2"/>
<evidence type="ECO:0000256" key="1">
    <source>
        <dbReference type="SAM" id="MobiDB-lite"/>
    </source>
</evidence>
<dbReference type="RefSeq" id="WP_043526293.1">
    <property type="nucleotide sequence ID" value="NZ_BAABKU010000023.1"/>
</dbReference>
<evidence type="ECO:0000256" key="2">
    <source>
        <dbReference type="SAM" id="SignalP"/>
    </source>
</evidence>
<feature type="region of interest" description="Disordered" evidence="1">
    <location>
        <begin position="25"/>
        <end position="52"/>
    </location>
</feature>
<evidence type="ECO:0000313" key="3">
    <source>
        <dbReference type="EMBL" id="KHD76074.1"/>
    </source>
</evidence>
<feature type="signal peptide" evidence="2">
    <location>
        <begin position="1"/>
        <end position="22"/>
    </location>
</feature>
<comment type="caution">
    <text evidence="3">The sequence shown here is derived from an EMBL/GenBank/DDBJ whole genome shotgun (WGS) entry which is preliminary data.</text>
</comment>
<dbReference type="PROSITE" id="PS51257">
    <property type="entry name" value="PROKAR_LIPOPROTEIN"/>
    <property type="match status" value="1"/>
</dbReference>
<dbReference type="STRING" id="1869.MB27_19550"/>
<accession>A0A0A6UP21</accession>
<sequence length="162" mass="16642">MRIPALATVTICAALLAGGCSGGDEPKAAPAAPAAPAATAAQQTEKPTDAALSADTEAICDQASRTSTAFGKTVVENRVLLTRAGAESREAQAKAREKVTRDVQNFSFALLDMSKLTADAEVKKALATLGAQVTALKGDIAKFDDKRLTDLHGTLDKACGRG</sequence>
<evidence type="ECO:0000313" key="4">
    <source>
        <dbReference type="Proteomes" id="UP000054537"/>
    </source>
</evidence>
<dbReference type="Proteomes" id="UP000054537">
    <property type="component" value="Unassembled WGS sequence"/>
</dbReference>
<evidence type="ECO:0008006" key="5">
    <source>
        <dbReference type="Google" id="ProtNLM"/>
    </source>
</evidence>
<reference evidence="3 4" key="1">
    <citation type="submission" date="2014-10" db="EMBL/GenBank/DDBJ databases">
        <title>Draft genome sequence of Actinoplanes utahensis NRRL 12052.</title>
        <authorList>
            <person name="Velasco-Bucheli B."/>
            <person name="del Cerro C."/>
            <person name="Hormigo D."/>
            <person name="Garcia J.L."/>
            <person name="Acebal C."/>
            <person name="Arroyo M."/>
            <person name="de la Mata I."/>
        </authorList>
    </citation>
    <scope>NUCLEOTIDE SEQUENCE [LARGE SCALE GENOMIC DNA]</scope>
    <source>
        <strain evidence="3 4">NRRL 12052</strain>
    </source>
</reference>
<feature type="compositionally biased region" description="Low complexity" evidence="1">
    <location>
        <begin position="28"/>
        <end position="45"/>
    </location>
</feature>
<proteinExistence type="predicted"/>
<feature type="chain" id="PRO_5038354184" description="Lipoprotein" evidence="2">
    <location>
        <begin position="23"/>
        <end position="162"/>
    </location>
</feature>
<keyword evidence="4" id="KW-1185">Reference proteome</keyword>
<organism evidence="3 4">
    <name type="scientific">Actinoplanes utahensis</name>
    <dbReference type="NCBI Taxonomy" id="1869"/>
    <lineage>
        <taxon>Bacteria</taxon>
        <taxon>Bacillati</taxon>
        <taxon>Actinomycetota</taxon>
        <taxon>Actinomycetes</taxon>
        <taxon>Micromonosporales</taxon>
        <taxon>Micromonosporaceae</taxon>
        <taxon>Actinoplanes</taxon>
    </lineage>
</organism>